<keyword evidence="2" id="KW-1133">Transmembrane helix</keyword>
<evidence type="ECO:0000313" key="3">
    <source>
        <dbReference type="EMBL" id="RUS72448.1"/>
    </source>
</evidence>
<keyword evidence="2" id="KW-0472">Membrane</keyword>
<dbReference type="Proteomes" id="UP000271974">
    <property type="component" value="Unassembled WGS sequence"/>
</dbReference>
<accession>A0A3S1H581</accession>
<evidence type="ECO:0000313" key="4">
    <source>
        <dbReference type="Proteomes" id="UP000271974"/>
    </source>
</evidence>
<feature type="compositionally biased region" description="Basic and acidic residues" evidence="1">
    <location>
        <begin position="148"/>
        <end position="157"/>
    </location>
</feature>
<feature type="transmembrane region" description="Helical" evidence="2">
    <location>
        <begin position="476"/>
        <end position="500"/>
    </location>
</feature>
<proteinExistence type="predicted"/>
<protein>
    <submittedName>
        <fullName evidence="3">Uncharacterized protein</fullName>
    </submittedName>
</protein>
<evidence type="ECO:0000256" key="1">
    <source>
        <dbReference type="SAM" id="MobiDB-lite"/>
    </source>
</evidence>
<keyword evidence="2" id="KW-0812">Transmembrane</keyword>
<feature type="region of interest" description="Disordered" evidence="1">
    <location>
        <begin position="20"/>
        <end position="55"/>
    </location>
</feature>
<feature type="compositionally biased region" description="Low complexity" evidence="1">
    <location>
        <begin position="347"/>
        <end position="360"/>
    </location>
</feature>
<gene>
    <name evidence="3" type="ORF">EGW08_019794</name>
</gene>
<sequence length="502" mass="55550">MATIFTLQLNTGSNMNSCISQEPFADSEASPDGYSMSSLTPTTATHRDDNGETQGRRSFYMDLMGDHLSTPPERFRVDQNCLQETSLHGHSSPLTCTENTIKDESATPSSARSCSKSSIRVPERKSFYAELMDGHGVSISKVNGQKAKPSDESRESDITSTLQVVKKVEKSSRKKAKSSDESRESDITSTLQVVKEKEKSSRKKSNSSNEIRERNVISALQVVKKVEKSSRKKAKPSNESRESGTTSTLQVVKEVEKSFRLSNPPSEYYTKDKELEESATLPLLGKTSTAMSTWEHFQAMNPSLRRHDSSAPGRSDLRKSDWNIPMPREHDSLSGKNLAEPGGKDTSQASISSSQALSQSGGREDVCMPRPLSVIIEESEEHDDHDDFDGSEQPWSQLLPWWDDSSKALQKVHAKQSSANGLDDDVKVEDHTVDIYTDVTLTFPEKLKVKDSPSKVMVMPLFQGRPKMTLSQTLQVAGLMVIGAIFVAFILAWVFSPVIFGV</sequence>
<comment type="caution">
    <text evidence="3">The sequence shown here is derived from an EMBL/GenBank/DDBJ whole genome shotgun (WGS) entry which is preliminary data.</text>
</comment>
<reference evidence="3 4" key="1">
    <citation type="submission" date="2019-01" db="EMBL/GenBank/DDBJ databases">
        <title>A draft genome assembly of the solar-powered sea slug Elysia chlorotica.</title>
        <authorList>
            <person name="Cai H."/>
            <person name="Li Q."/>
            <person name="Fang X."/>
            <person name="Li J."/>
            <person name="Curtis N.E."/>
            <person name="Altenburger A."/>
            <person name="Shibata T."/>
            <person name="Feng M."/>
            <person name="Maeda T."/>
            <person name="Schwartz J.A."/>
            <person name="Shigenobu S."/>
            <person name="Lundholm N."/>
            <person name="Nishiyama T."/>
            <person name="Yang H."/>
            <person name="Hasebe M."/>
            <person name="Li S."/>
            <person name="Pierce S.K."/>
            <person name="Wang J."/>
        </authorList>
    </citation>
    <scope>NUCLEOTIDE SEQUENCE [LARGE SCALE GENOMIC DNA]</scope>
    <source>
        <strain evidence="3">EC2010</strain>
        <tissue evidence="3">Whole organism of an adult</tissue>
    </source>
</reference>
<feature type="compositionally biased region" description="Basic and acidic residues" evidence="1">
    <location>
        <begin position="166"/>
        <end position="186"/>
    </location>
</feature>
<name>A0A3S1H581_ELYCH</name>
<feature type="region of interest" description="Disordered" evidence="1">
    <location>
        <begin position="140"/>
        <end position="250"/>
    </location>
</feature>
<feature type="compositionally biased region" description="Polar residues" evidence="1">
    <location>
        <begin position="35"/>
        <end position="44"/>
    </location>
</feature>
<feature type="compositionally biased region" description="Basic and acidic residues" evidence="1">
    <location>
        <begin position="305"/>
        <end position="333"/>
    </location>
</feature>
<dbReference type="AlphaFoldDB" id="A0A3S1H581"/>
<organism evidence="3 4">
    <name type="scientific">Elysia chlorotica</name>
    <name type="common">Eastern emerald elysia</name>
    <name type="synonym">Sea slug</name>
    <dbReference type="NCBI Taxonomy" id="188477"/>
    <lineage>
        <taxon>Eukaryota</taxon>
        <taxon>Metazoa</taxon>
        <taxon>Spiralia</taxon>
        <taxon>Lophotrochozoa</taxon>
        <taxon>Mollusca</taxon>
        <taxon>Gastropoda</taxon>
        <taxon>Heterobranchia</taxon>
        <taxon>Euthyneura</taxon>
        <taxon>Panpulmonata</taxon>
        <taxon>Sacoglossa</taxon>
        <taxon>Placobranchoidea</taxon>
        <taxon>Plakobranchidae</taxon>
        <taxon>Elysia</taxon>
    </lineage>
</organism>
<dbReference type="EMBL" id="RQTK01001066">
    <property type="protein sequence ID" value="RUS72448.1"/>
    <property type="molecule type" value="Genomic_DNA"/>
</dbReference>
<keyword evidence="4" id="KW-1185">Reference proteome</keyword>
<evidence type="ECO:0000256" key="2">
    <source>
        <dbReference type="SAM" id="Phobius"/>
    </source>
</evidence>
<feature type="region of interest" description="Disordered" evidence="1">
    <location>
        <begin position="301"/>
        <end position="366"/>
    </location>
</feature>